<dbReference type="Proteomes" id="UP000316270">
    <property type="component" value="Chromosome 3"/>
</dbReference>
<dbReference type="EMBL" id="CP042187">
    <property type="protein sequence ID" value="QDS69201.1"/>
    <property type="molecule type" value="Genomic_DNA"/>
</dbReference>
<accession>A0A517L0N5</accession>
<sequence length="117" mass="13211">MQDTDLNTLAHARTGEAITERRLNGDAEQRIGQTVEDANWRGRFRRPVSETLETSYATHTSSNYVINLCEAILRKAEKPRTTQEAAETERVPEGLGPAVEAMRDEVEVERAQQEVEL</sequence>
<reference evidence="2 3" key="1">
    <citation type="submission" date="2019-07" db="EMBL/GenBank/DDBJ databases">
        <title>Finished genome of Venturia effusa.</title>
        <authorList>
            <person name="Young C.A."/>
            <person name="Cox M.P."/>
            <person name="Ganley A.R.D."/>
            <person name="David W.J."/>
        </authorList>
    </citation>
    <scope>NUCLEOTIDE SEQUENCE [LARGE SCALE GENOMIC DNA]</scope>
    <source>
        <strain evidence="3">albino</strain>
    </source>
</reference>
<protein>
    <submittedName>
        <fullName evidence="2">Uncharacterized protein</fullName>
    </submittedName>
</protein>
<feature type="compositionally biased region" description="Basic and acidic residues" evidence="1">
    <location>
        <begin position="18"/>
        <end position="29"/>
    </location>
</feature>
<feature type="region of interest" description="Disordered" evidence="1">
    <location>
        <begin position="1"/>
        <end position="30"/>
    </location>
</feature>
<evidence type="ECO:0000313" key="3">
    <source>
        <dbReference type="Proteomes" id="UP000316270"/>
    </source>
</evidence>
<feature type="compositionally biased region" description="Basic and acidic residues" evidence="1">
    <location>
        <begin position="78"/>
        <end position="92"/>
    </location>
</feature>
<proteinExistence type="predicted"/>
<dbReference type="AlphaFoldDB" id="A0A517L0N5"/>
<name>A0A517L0N5_9PEZI</name>
<keyword evidence="3" id="KW-1185">Reference proteome</keyword>
<organism evidence="2 3">
    <name type="scientific">Venturia effusa</name>
    <dbReference type="NCBI Taxonomy" id="50376"/>
    <lineage>
        <taxon>Eukaryota</taxon>
        <taxon>Fungi</taxon>
        <taxon>Dikarya</taxon>
        <taxon>Ascomycota</taxon>
        <taxon>Pezizomycotina</taxon>
        <taxon>Dothideomycetes</taxon>
        <taxon>Pleosporomycetidae</taxon>
        <taxon>Venturiales</taxon>
        <taxon>Venturiaceae</taxon>
        <taxon>Venturia</taxon>
    </lineage>
</organism>
<evidence type="ECO:0000256" key="1">
    <source>
        <dbReference type="SAM" id="MobiDB-lite"/>
    </source>
</evidence>
<gene>
    <name evidence="2" type="ORF">FKW77_000532</name>
</gene>
<evidence type="ECO:0000313" key="2">
    <source>
        <dbReference type="EMBL" id="QDS69201.1"/>
    </source>
</evidence>
<feature type="region of interest" description="Disordered" evidence="1">
    <location>
        <begin position="78"/>
        <end position="99"/>
    </location>
</feature>